<dbReference type="AlphaFoldDB" id="A0A9W7FH76"/>
<protein>
    <submittedName>
        <fullName evidence="2">Uncharacterized protein</fullName>
    </submittedName>
</protein>
<proteinExistence type="predicted"/>
<feature type="transmembrane region" description="Helical" evidence="1">
    <location>
        <begin position="162"/>
        <end position="179"/>
    </location>
</feature>
<keyword evidence="1" id="KW-1133">Transmembrane helix</keyword>
<dbReference type="EMBL" id="BRXW01000170">
    <property type="protein sequence ID" value="GMI12031.1"/>
    <property type="molecule type" value="Genomic_DNA"/>
</dbReference>
<keyword evidence="1" id="KW-0472">Membrane</keyword>
<keyword evidence="3" id="KW-1185">Reference proteome</keyword>
<dbReference type="Proteomes" id="UP001165122">
    <property type="component" value="Unassembled WGS sequence"/>
</dbReference>
<sequence length="180" mass="20219">MNGHKQKAAQIMSIIERENDRMENSNKHKCGFPGCTVYAAEIRILSRPDYDTLNALENLLNFTAFMDITTDSSCGTNVPSPPCAIKTSNPECFALRDIITSIETADIISRRQSNWFGGFDCHQCCYGGMSYSERIGGLVGYLEFLGAFERLRVSCMGEKGKFVVYMMKKVFVTLFVTLFL</sequence>
<organism evidence="2 3">
    <name type="scientific">Triparma laevis f. longispina</name>
    <dbReference type="NCBI Taxonomy" id="1714387"/>
    <lineage>
        <taxon>Eukaryota</taxon>
        <taxon>Sar</taxon>
        <taxon>Stramenopiles</taxon>
        <taxon>Ochrophyta</taxon>
        <taxon>Bolidophyceae</taxon>
        <taxon>Parmales</taxon>
        <taxon>Triparmaceae</taxon>
        <taxon>Triparma</taxon>
    </lineage>
</organism>
<keyword evidence="1" id="KW-0812">Transmembrane</keyword>
<evidence type="ECO:0000313" key="2">
    <source>
        <dbReference type="EMBL" id="GMI12031.1"/>
    </source>
</evidence>
<evidence type="ECO:0000256" key="1">
    <source>
        <dbReference type="SAM" id="Phobius"/>
    </source>
</evidence>
<gene>
    <name evidence="2" type="ORF">TrLO_g9692</name>
</gene>
<name>A0A9W7FH76_9STRA</name>
<comment type="caution">
    <text evidence="2">The sequence shown here is derived from an EMBL/GenBank/DDBJ whole genome shotgun (WGS) entry which is preliminary data.</text>
</comment>
<evidence type="ECO:0000313" key="3">
    <source>
        <dbReference type="Proteomes" id="UP001165122"/>
    </source>
</evidence>
<accession>A0A9W7FH76</accession>
<reference evidence="3" key="1">
    <citation type="journal article" date="2023" name="Commun. Biol.">
        <title>Genome analysis of Parmales, the sister group of diatoms, reveals the evolutionary specialization of diatoms from phago-mixotrophs to photoautotrophs.</title>
        <authorList>
            <person name="Ban H."/>
            <person name="Sato S."/>
            <person name="Yoshikawa S."/>
            <person name="Yamada K."/>
            <person name="Nakamura Y."/>
            <person name="Ichinomiya M."/>
            <person name="Sato N."/>
            <person name="Blanc-Mathieu R."/>
            <person name="Endo H."/>
            <person name="Kuwata A."/>
            <person name="Ogata H."/>
        </authorList>
    </citation>
    <scope>NUCLEOTIDE SEQUENCE [LARGE SCALE GENOMIC DNA]</scope>
    <source>
        <strain evidence="3">NIES 3700</strain>
    </source>
</reference>